<keyword evidence="5 8" id="KW-0812">Transmembrane</keyword>
<name>A0A840WS53_9RHOB</name>
<gene>
    <name evidence="9" type="ORF">FHS89_002895</name>
</gene>
<organism evidence="9 10">
    <name type="scientific">Rubricella aquisinus</name>
    <dbReference type="NCBI Taxonomy" id="2028108"/>
    <lineage>
        <taxon>Bacteria</taxon>
        <taxon>Pseudomonadati</taxon>
        <taxon>Pseudomonadota</taxon>
        <taxon>Alphaproteobacteria</taxon>
        <taxon>Rhodobacterales</taxon>
        <taxon>Paracoccaceae</taxon>
        <taxon>Rubricella</taxon>
    </lineage>
</organism>
<dbReference type="InterPro" id="IPR021147">
    <property type="entry name" value="DUF697"/>
</dbReference>
<protein>
    <submittedName>
        <fullName evidence="9">Putative membrane protein</fullName>
    </submittedName>
</protein>
<keyword evidence="3" id="KW-1003">Cell membrane</keyword>
<dbReference type="Proteomes" id="UP000553766">
    <property type="component" value="Unassembled WGS sequence"/>
</dbReference>
<dbReference type="PANTHER" id="PTHR39342">
    <property type="entry name" value="UPF0283 MEMBRANE PROTEIN YCJF"/>
    <property type="match status" value="1"/>
</dbReference>
<keyword evidence="7 8" id="KW-0472">Membrane</keyword>
<evidence type="ECO:0000256" key="1">
    <source>
        <dbReference type="ARBA" id="ARBA00004429"/>
    </source>
</evidence>
<evidence type="ECO:0000256" key="2">
    <source>
        <dbReference type="ARBA" id="ARBA00008255"/>
    </source>
</evidence>
<dbReference type="EMBL" id="JACIJS010000009">
    <property type="protein sequence ID" value="MBB5516853.1"/>
    <property type="molecule type" value="Genomic_DNA"/>
</dbReference>
<keyword evidence="10" id="KW-1185">Reference proteome</keyword>
<evidence type="ECO:0000256" key="8">
    <source>
        <dbReference type="SAM" id="Phobius"/>
    </source>
</evidence>
<comment type="caution">
    <text evidence="9">The sequence shown here is derived from an EMBL/GenBank/DDBJ whole genome shotgun (WGS) entry which is preliminary data.</text>
</comment>
<evidence type="ECO:0000256" key="7">
    <source>
        <dbReference type="ARBA" id="ARBA00023136"/>
    </source>
</evidence>
<proteinExistence type="inferred from homology"/>
<dbReference type="Pfam" id="PF05128">
    <property type="entry name" value="DUF697"/>
    <property type="match status" value="1"/>
</dbReference>
<dbReference type="GO" id="GO:0005886">
    <property type="term" value="C:plasma membrane"/>
    <property type="evidence" value="ECO:0007669"/>
    <property type="project" value="UniProtKB-SubCell"/>
</dbReference>
<reference evidence="9 10" key="1">
    <citation type="submission" date="2020-08" db="EMBL/GenBank/DDBJ databases">
        <title>Genomic Encyclopedia of Type Strains, Phase IV (KMG-IV): sequencing the most valuable type-strain genomes for metagenomic binning, comparative biology and taxonomic classification.</title>
        <authorList>
            <person name="Goeker M."/>
        </authorList>
    </citation>
    <scope>NUCLEOTIDE SEQUENCE [LARGE SCALE GENOMIC DNA]</scope>
    <source>
        <strain evidence="9 10">DSM 103377</strain>
    </source>
</reference>
<keyword evidence="4" id="KW-0997">Cell inner membrane</keyword>
<comment type="similarity">
    <text evidence="2">Belongs to the UPF0283 family.</text>
</comment>
<feature type="transmembrane region" description="Helical" evidence="8">
    <location>
        <begin position="53"/>
        <end position="75"/>
    </location>
</feature>
<keyword evidence="6 8" id="KW-1133">Transmembrane helix</keyword>
<evidence type="ECO:0000256" key="6">
    <source>
        <dbReference type="ARBA" id="ARBA00022989"/>
    </source>
</evidence>
<evidence type="ECO:0000256" key="3">
    <source>
        <dbReference type="ARBA" id="ARBA00022475"/>
    </source>
</evidence>
<evidence type="ECO:0000313" key="9">
    <source>
        <dbReference type="EMBL" id="MBB5516853.1"/>
    </source>
</evidence>
<evidence type="ECO:0000256" key="4">
    <source>
        <dbReference type="ARBA" id="ARBA00022519"/>
    </source>
</evidence>
<dbReference type="NCBIfam" id="TIGR01620">
    <property type="entry name" value="hyp_HI0043"/>
    <property type="match status" value="1"/>
</dbReference>
<dbReference type="RefSeq" id="WP_184012811.1">
    <property type="nucleotide sequence ID" value="NZ_JACIJS010000009.1"/>
</dbReference>
<dbReference type="AlphaFoldDB" id="A0A840WS53"/>
<comment type="subcellular location">
    <subcellularLocation>
        <location evidence="1">Cell inner membrane</location>
        <topology evidence="1">Multi-pass membrane protein</topology>
    </subcellularLocation>
</comment>
<sequence length="337" mass="35167">MTEQPPTRGPVVIDIAEEDTFADTPATAAPITDDLPAVLKAARIGPRKSGRGWLGTLFLSSLLLLITTAATVAAWDFGVATLARNPVLGLAVAGLGAVAALTLVLMILREVAALARLRSVDALRSRAALARAGGMSEAQEVSKAVRRLYANRADTRWARDMLAEKGAEQVDADALLDLTERAFLAPLDRIAAEEVRNATRQVAAATALVPLALADILVALTANTRMIRRIAECYGARAGLIGSWRLFRAVGAHLIATGAVAVGDDLISSIVGGGMLSKLSRRFGEGVVNGALTARVGVAAMEVCRPMPFEALKRPSVSGIVQTALTGLFQKSSADGA</sequence>
<feature type="transmembrane region" description="Helical" evidence="8">
    <location>
        <begin position="87"/>
        <end position="108"/>
    </location>
</feature>
<evidence type="ECO:0000256" key="5">
    <source>
        <dbReference type="ARBA" id="ARBA00022692"/>
    </source>
</evidence>
<evidence type="ECO:0000313" key="10">
    <source>
        <dbReference type="Proteomes" id="UP000553766"/>
    </source>
</evidence>
<accession>A0A840WS53</accession>
<dbReference type="InterPro" id="IPR006507">
    <property type="entry name" value="UPF0283"/>
</dbReference>
<dbReference type="PANTHER" id="PTHR39342:SF1">
    <property type="entry name" value="UPF0283 MEMBRANE PROTEIN YCJF"/>
    <property type="match status" value="1"/>
</dbReference>